<comment type="domain">
    <text evidence="12">The N-terminal region seems to be important for proper quaternary structure. The C-terminal region contains the substrate-binding site.</text>
</comment>
<evidence type="ECO:0000256" key="5">
    <source>
        <dbReference type="ARBA" id="ARBA00011643"/>
    </source>
</evidence>
<evidence type="ECO:0000313" key="15">
    <source>
        <dbReference type="EMBL" id="VFP79562.1"/>
    </source>
</evidence>
<dbReference type="InterPro" id="IPR028979">
    <property type="entry name" value="Ser_kin/Pase_Hpr-like_N_sf"/>
</dbReference>
<dbReference type="GO" id="GO:0006085">
    <property type="term" value="P:acetyl-CoA biosynthetic process"/>
    <property type="evidence" value="ECO:0007669"/>
    <property type="project" value="UniProtKB-UniPathway"/>
</dbReference>
<comment type="similarity">
    <text evidence="4 12">In the N-terminal section; belongs to the CobB/CobQ family.</text>
</comment>
<dbReference type="GO" id="GO:0005737">
    <property type="term" value="C:cytoplasm"/>
    <property type="evidence" value="ECO:0007669"/>
    <property type="project" value="UniProtKB-SubCell"/>
</dbReference>
<dbReference type="Gene3D" id="3.40.1390.20">
    <property type="entry name" value="HprK N-terminal domain-like"/>
    <property type="match status" value="1"/>
</dbReference>
<feature type="domain" description="Phosphate acetyl/butaryl transferase" evidence="13">
    <location>
        <begin position="388"/>
        <end position="703"/>
    </location>
</feature>
<dbReference type="InterPro" id="IPR010766">
    <property type="entry name" value="DRTGG"/>
</dbReference>
<dbReference type="AlphaFoldDB" id="A0A451D1T4"/>
<evidence type="ECO:0000256" key="3">
    <source>
        <dbReference type="ARBA" id="ARBA00008756"/>
    </source>
</evidence>
<evidence type="ECO:0000256" key="8">
    <source>
        <dbReference type="ARBA" id="ARBA00022490"/>
    </source>
</evidence>
<dbReference type="FunFam" id="3.40.50.10750:FF:000001">
    <property type="entry name" value="Phosphate acetyltransferase"/>
    <property type="match status" value="1"/>
</dbReference>
<evidence type="ECO:0000256" key="11">
    <source>
        <dbReference type="ARBA" id="ARBA00031108"/>
    </source>
</evidence>
<dbReference type="Pfam" id="PF13500">
    <property type="entry name" value="AAA_26"/>
    <property type="match status" value="1"/>
</dbReference>
<dbReference type="NCBIfam" id="NF007233">
    <property type="entry name" value="PRK09653.1"/>
    <property type="match status" value="1"/>
</dbReference>
<dbReference type="Gene3D" id="3.40.50.10750">
    <property type="entry name" value="Isocitrate/Isopropylmalate dehydrogenase-like"/>
    <property type="match status" value="1"/>
</dbReference>
<evidence type="ECO:0000256" key="1">
    <source>
        <dbReference type="ARBA" id="ARBA00004496"/>
    </source>
</evidence>
<sequence>MKRAIIFIPTDAYINIMNILYGIKLSAKNSGIHFSLFTPISSVLDNNTKKNPLENTKNNVLNMITSVSTIHETRWKALLKSGQMETLMEEIISNYNHHTSEDEITLIAGVSITNNNPCAYRLNHEIAHTLNAEIVFVYTMCNESLSQVQEHIALTYASLLDKMHISGMIINHINYLIKDESNFYPKILNFLKSSDPQHLSNIDIKKLNTNSKLPILGYIPWNLELMELYSMDLFHYLNATIINEGNIRRITSITFCPENIIKMVKNLNKGSLLIISSWRIDLLVAACLAETGDVKISGILLMDDNPIDITIVHLCKISFQSDLPIFQVTTNSLETAQNLQRFILKKSTDNTQNHHKIHTHISHHISTQWITSLQKKCKKRNYLSPTAFKYQLTQLSRQAGKHIILPEGDEPRIIQAAAVATEKGIATCILLGNPKKIQHIASNLGITLNSYIQILDPLDVRKKYINRLVKIRKDKGMTTDIAQKKLEENIVLGTMILESGKVDGLVSGITNTTANTIRPALQLIKTAPNNSLISSVFFMLLPDQVLVYGDCAINPNPNSKELAEIAIQSADSARAFGIEPRIAMISYSTGQSGAGKDVDKVREATLLAQEKRPDLLIDGPLQYDAAIMMDVAKSKAPNSRVAGHATVFIFPDLNTGNTTYKAVQRAAKINSIGPMLQGMRKPVNDLSRGALVSDIVYTIALTAIQSLTLK</sequence>
<dbReference type="InterPro" id="IPR042113">
    <property type="entry name" value="P_AcTrfase_dom1"/>
</dbReference>
<comment type="subcellular location">
    <subcellularLocation>
        <location evidence="1 12">Cytoplasm</location>
    </subcellularLocation>
</comment>
<dbReference type="Pfam" id="PF07085">
    <property type="entry name" value="DRTGG"/>
    <property type="match status" value="1"/>
</dbReference>
<evidence type="ECO:0000256" key="2">
    <source>
        <dbReference type="ARBA" id="ARBA00004989"/>
    </source>
</evidence>
<evidence type="ECO:0000256" key="12">
    <source>
        <dbReference type="PIRNR" id="PIRNR006107"/>
    </source>
</evidence>
<dbReference type="NCBIfam" id="TIGR00651">
    <property type="entry name" value="pta"/>
    <property type="match status" value="1"/>
</dbReference>
<dbReference type="UniPathway" id="UPA00340">
    <property type="reaction ID" value="UER00459"/>
</dbReference>
<dbReference type="OrthoDB" id="9808984at2"/>
<dbReference type="EMBL" id="LR217703">
    <property type="protein sequence ID" value="VFP79562.1"/>
    <property type="molecule type" value="Genomic_DNA"/>
</dbReference>
<comment type="similarity">
    <text evidence="3 12">In the C-terminal section; belongs to the phosphate acetyltransferase and butyryltransferase family.</text>
</comment>
<evidence type="ECO:0000259" key="13">
    <source>
        <dbReference type="Pfam" id="PF01515"/>
    </source>
</evidence>
<dbReference type="PANTHER" id="PTHR43356">
    <property type="entry name" value="PHOSPHATE ACETYLTRANSFERASE"/>
    <property type="match status" value="1"/>
</dbReference>
<dbReference type="PIRSF" id="PIRSF006107">
    <property type="entry name" value="PhpActrans_proteobac"/>
    <property type="match status" value="1"/>
</dbReference>
<dbReference type="EC" id="2.3.1.8" evidence="6 12"/>
<gene>
    <name evidence="15" type="primary">pta</name>
    <name evidence="15" type="ORF">ERCICUMA2628_113</name>
</gene>
<evidence type="ECO:0000259" key="14">
    <source>
        <dbReference type="Pfam" id="PF07085"/>
    </source>
</evidence>
<dbReference type="InterPro" id="IPR002505">
    <property type="entry name" value="PTA_PTB"/>
</dbReference>
<accession>A0A451D1T4</accession>
<comment type="function">
    <text evidence="12">Involved in acetate metabolism.</text>
</comment>
<comment type="pathway">
    <text evidence="2 12">Metabolic intermediate biosynthesis; acetyl-CoA biosynthesis; acetyl-CoA from acetate: step 2/2.</text>
</comment>
<dbReference type="SUPFAM" id="SSF53659">
    <property type="entry name" value="Isocitrate/Isopropylmalate dehydrogenase-like"/>
    <property type="match status" value="1"/>
</dbReference>
<feature type="domain" description="DRTGG" evidence="14">
    <location>
        <begin position="232"/>
        <end position="341"/>
    </location>
</feature>
<dbReference type="NCBIfam" id="NF004167">
    <property type="entry name" value="PRK05632.1"/>
    <property type="match status" value="1"/>
</dbReference>
<comment type="catalytic activity">
    <reaction evidence="12">
        <text>acetyl-CoA + phosphate = acetyl phosphate + CoA</text>
        <dbReference type="Rhea" id="RHEA:19521"/>
        <dbReference type="ChEBI" id="CHEBI:22191"/>
        <dbReference type="ChEBI" id="CHEBI:43474"/>
        <dbReference type="ChEBI" id="CHEBI:57287"/>
        <dbReference type="ChEBI" id="CHEBI:57288"/>
        <dbReference type="EC" id="2.3.1.8"/>
    </reaction>
</comment>
<dbReference type="RefSeq" id="WP_157993359.1">
    <property type="nucleotide sequence ID" value="NZ_LR217703.1"/>
</dbReference>
<evidence type="ECO:0000256" key="4">
    <source>
        <dbReference type="ARBA" id="ARBA00009786"/>
    </source>
</evidence>
<reference evidence="15 16" key="1">
    <citation type="submission" date="2019-02" db="EMBL/GenBank/DDBJ databases">
        <authorList>
            <person name="Manzano-Marin A."/>
            <person name="Manzano-Marin A."/>
        </authorList>
    </citation>
    <scope>NUCLEOTIDE SEQUENCE [LARGE SCALE GENOMIC DNA]</scope>
    <source>
        <strain evidence="15 16">ErCicuneomaculata</strain>
    </source>
</reference>
<keyword evidence="8 12" id="KW-0963">Cytoplasm</keyword>
<comment type="subunit">
    <text evidence="5">Homohexamer.</text>
</comment>
<dbReference type="InterPro" id="IPR016475">
    <property type="entry name" value="P-Actrans_bac"/>
</dbReference>
<organism evidence="15 16">
    <name type="scientific">Candidatus Erwinia haradaeae</name>
    <dbReference type="NCBI Taxonomy" id="1922217"/>
    <lineage>
        <taxon>Bacteria</taxon>
        <taxon>Pseudomonadati</taxon>
        <taxon>Pseudomonadota</taxon>
        <taxon>Gammaproteobacteria</taxon>
        <taxon>Enterobacterales</taxon>
        <taxon>Erwiniaceae</taxon>
        <taxon>Erwinia</taxon>
    </lineage>
</organism>
<evidence type="ECO:0000313" key="16">
    <source>
        <dbReference type="Proteomes" id="UP000294412"/>
    </source>
</evidence>
<evidence type="ECO:0000256" key="9">
    <source>
        <dbReference type="ARBA" id="ARBA00022679"/>
    </source>
</evidence>
<keyword evidence="9 12" id="KW-0808">Transferase</keyword>
<dbReference type="PANTHER" id="PTHR43356:SF3">
    <property type="entry name" value="PHOSPHATE ACETYLTRANSFERASE"/>
    <property type="match status" value="1"/>
</dbReference>
<dbReference type="Pfam" id="PF01515">
    <property type="entry name" value="PTA_PTB"/>
    <property type="match status" value="1"/>
</dbReference>
<proteinExistence type="inferred from homology"/>
<dbReference type="Gene3D" id="3.40.50.10950">
    <property type="match status" value="1"/>
</dbReference>
<name>A0A451D1T4_9GAMM</name>
<evidence type="ECO:0000256" key="10">
    <source>
        <dbReference type="ARBA" id="ARBA00023315"/>
    </source>
</evidence>
<evidence type="ECO:0000256" key="7">
    <source>
        <dbReference type="ARBA" id="ARBA00021528"/>
    </source>
</evidence>
<dbReference type="Proteomes" id="UP000294412">
    <property type="component" value="Chromosome"/>
</dbReference>
<dbReference type="GO" id="GO:0008959">
    <property type="term" value="F:phosphate acetyltransferase activity"/>
    <property type="evidence" value="ECO:0007669"/>
    <property type="project" value="UniProtKB-EC"/>
</dbReference>
<dbReference type="SUPFAM" id="SSF75138">
    <property type="entry name" value="HprK N-terminal domain-like"/>
    <property type="match status" value="1"/>
</dbReference>
<evidence type="ECO:0000256" key="6">
    <source>
        <dbReference type="ARBA" id="ARBA00012707"/>
    </source>
</evidence>
<dbReference type="InterPro" id="IPR050500">
    <property type="entry name" value="Phos_Acetyltrans/Butyryltrans"/>
</dbReference>
<dbReference type="InterPro" id="IPR042112">
    <property type="entry name" value="P_AcTrfase_dom2"/>
</dbReference>
<dbReference type="InterPro" id="IPR004614">
    <property type="entry name" value="P_AcTrfase"/>
</dbReference>
<keyword evidence="10 12" id="KW-0012">Acyltransferase</keyword>
<protein>
    <recommendedName>
        <fullName evidence="7 12">Phosphate acetyltransferase</fullName>
        <ecNumber evidence="6 12">2.3.1.8</ecNumber>
    </recommendedName>
    <alternativeName>
        <fullName evidence="11 12">Phosphotransacetylase</fullName>
    </alternativeName>
</protein>